<dbReference type="EnsemblMetazoa" id="RPRC017771-RA">
    <property type="protein sequence ID" value="RPRC017771-PA"/>
    <property type="gene ID" value="RPRC017771"/>
</dbReference>
<evidence type="ECO:0000259" key="4">
    <source>
        <dbReference type="Pfam" id="PF24903"/>
    </source>
</evidence>
<accession>A0A905QWU8</accession>
<dbReference type="Gene3D" id="2.40.50.140">
    <property type="entry name" value="Nucleic acid-binding proteins"/>
    <property type="match status" value="2"/>
</dbReference>
<dbReference type="InterPro" id="IPR012340">
    <property type="entry name" value="NA-bd_OB-fold"/>
</dbReference>
<dbReference type="EMBL" id="ACPB03006856">
    <property type="status" value="NOT_ANNOTATED_CDS"/>
    <property type="molecule type" value="Genomic_DNA"/>
</dbReference>
<evidence type="ECO:0000313" key="6">
    <source>
        <dbReference type="Proteomes" id="UP000015103"/>
    </source>
</evidence>
<organism evidence="5 6">
    <name type="scientific">Rhodnius prolixus</name>
    <name type="common">Triatomid bug</name>
    <dbReference type="NCBI Taxonomy" id="13249"/>
    <lineage>
        <taxon>Eukaryota</taxon>
        <taxon>Metazoa</taxon>
        <taxon>Ecdysozoa</taxon>
        <taxon>Arthropoda</taxon>
        <taxon>Hexapoda</taxon>
        <taxon>Insecta</taxon>
        <taxon>Pterygota</taxon>
        <taxon>Neoptera</taxon>
        <taxon>Paraneoptera</taxon>
        <taxon>Hemiptera</taxon>
        <taxon>Heteroptera</taxon>
        <taxon>Panheteroptera</taxon>
        <taxon>Cimicomorpha</taxon>
        <taxon>Reduviidae</taxon>
        <taxon>Triatominae</taxon>
        <taxon>Rhodnius</taxon>
    </lineage>
</organism>
<protein>
    <submittedName>
        <fullName evidence="5">Meiosis-specific with OB domain-containing protein</fullName>
    </submittedName>
</protein>
<dbReference type="GO" id="GO:0008310">
    <property type="term" value="F:single-stranded DNA 3'-5' DNA exonuclease activity"/>
    <property type="evidence" value="ECO:0007669"/>
    <property type="project" value="TreeGrafter"/>
</dbReference>
<proteinExistence type="inferred from homology"/>
<dbReference type="PANTHER" id="PTHR21166:SF2">
    <property type="entry name" value="CELL DIVISION CONTROL PROTEIN 24 OB DOMAIN-CONTAINING PROTEIN-RELATED"/>
    <property type="match status" value="1"/>
</dbReference>
<dbReference type="GO" id="GO:0000712">
    <property type="term" value="P:resolution of meiotic recombination intermediates"/>
    <property type="evidence" value="ECO:0007669"/>
    <property type="project" value="TreeGrafter"/>
</dbReference>
<sequence>MCSSGVKRITLNNLTPNSQDFLIVGIVIAKRAPKVFFSRRDGSARGVWGFTLRDSPADYINVTAWGTPEYTEYLAMTYGVGDVVDLINTRVVTRNNDDHFQPTVTSCMELVFNENNSQICLHDEEDWGGFKTLLHLPTKPPSNFLNLSDIKVNGKLLSGQFVNLLVAVQKIGEVKEISKEDKILKVLEITVMDKTYAGFSVQIWDEDMIQRAVNWKPRQTVLFLSDVRVNWNTFKRCMSATVMSKSIITEDPSTREANVLASFAINAPLQNQDIIDNLAANMPQPETIVNVMSCLSVIQQAFSRESSEYFTALVYGVIHEFDLDGIHSVVQSKCSICGEVLNTKKCENIDCNTKGAKLLSNYSLRIALVDHTAKLINCRVPANVTTSILGMEANDFVQLTEAQKVELKWKFLLKKTSARLVVMPSTNETPPCISVVALSLVTFQEYASKVLIY</sequence>
<dbReference type="Pfam" id="PF24903">
    <property type="entry name" value="OB_MEIOB_N"/>
    <property type="match status" value="1"/>
</dbReference>
<dbReference type="GO" id="GO:0003697">
    <property type="term" value="F:single-stranded DNA binding"/>
    <property type="evidence" value="ECO:0007669"/>
    <property type="project" value="TreeGrafter"/>
</dbReference>
<evidence type="ECO:0000313" key="5">
    <source>
        <dbReference type="EnsemblMetazoa" id="RPRC017771-PA"/>
    </source>
</evidence>
<name>A0A905QWU8_RHOPR</name>
<reference evidence="5" key="1">
    <citation type="submission" date="2022-10" db="UniProtKB">
        <authorList>
            <consortium name="EnsemblMetazoa"/>
        </authorList>
    </citation>
    <scope>IDENTIFICATION</scope>
</reference>
<dbReference type="Proteomes" id="UP000015103">
    <property type="component" value="Unassembled WGS sequence"/>
</dbReference>
<dbReference type="GeneID" id="141446059"/>
<dbReference type="PANTHER" id="PTHR21166">
    <property type="entry name" value="CELL DIVISION CONTROL PROTEIN 24 OB DOMAIN-CONTAINING PROTEIN-RELATED"/>
    <property type="match status" value="1"/>
</dbReference>
<dbReference type="SUPFAM" id="SSF50249">
    <property type="entry name" value="Nucleic acid-binding proteins"/>
    <property type="match status" value="2"/>
</dbReference>
<keyword evidence="6" id="KW-1185">Reference proteome</keyword>
<evidence type="ECO:0000256" key="3">
    <source>
        <dbReference type="ARBA" id="ARBA00038329"/>
    </source>
</evidence>
<comment type="similarity">
    <text evidence="3">Belongs to the MEIOB family.</text>
</comment>
<dbReference type="InterPro" id="IPR056880">
    <property type="entry name" value="OB_MEIOB_N"/>
</dbReference>
<keyword evidence="1" id="KW-0238">DNA-binding</keyword>
<evidence type="ECO:0000256" key="2">
    <source>
        <dbReference type="ARBA" id="ARBA00023254"/>
    </source>
</evidence>
<dbReference type="InterPro" id="IPR052469">
    <property type="entry name" value="MEIOB"/>
</dbReference>
<feature type="domain" description="MEIOB-like N-terminal" evidence="4">
    <location>
        <begin position="5"/>
        <end position="139"/>
    </location>
</feature>
<keyword evidence="2" id="KW-0469">Meiosis</keyword>
<evidence type="ECO:0000256" key="1">
    <source>
        <dbReference type="ARBA" id="ARBA00023125"/>
    </source>
</evidence>
<dbReference type="RefSeq" id="XP_073968543.1">
    <property type="nucleotide sequence ID" value="XM_074112442.1"/>
</dbReference>
<dbReference type="AlphaFoldDB" id="A0A905QWU8"/>